<dbReference type="AlphaFoldDB" id="A0A919XF71"/>
<evidence type="ECO:0000259" key="1">
    <source>
        <dbReference type="PROSITE" id="PS51502"/>
    </source>
</evidence>
<evidence type="ECO:0000313" key="2">
    <source>
        <dbReference type="EMBL" id="GIO30293.1"/>
    </source>
</evidence>
<dbReference type="PANTHER" id="PTHR37832">
    <property type="entry name" value="BLL2683 PROTEIN"/>
    <property type="match status" value="1"/>
</dbReference>
<dbReference type="SMART" id="SM00886">
    <property type="entry name" value="Dabb"/>
    <property type="match status" value="1"/>
</dbReference>
<feature type="domain" description="Stress-response A/B barrel" evidence="1">
    <location>
        <begin position="2"/>
        <end position="93"/>
    </location>
</feature>
<comment type="caution">
    <text evidence="2">The sequence shown here is derived from an EMBL/GenBank/DDBJ whole genome shotgun (WGS) entry which is preliminary data.</text>
</comment>
<sequence length="95" mass="10901">MIKHIVFIKLQDRSSESVDKTAAILRDMEGKIPQLRAIEVGVDIVHSERSFDIALVTEFSSLDDLQAYQVHPVHQEVLRHLNETKELSLCVDYEI</sequence>
<dbReference type="PANTHER" id="PTHR37832:SF1">
    <property type="entry name" value="STRESS-RESPONSE A_B BARREL DOMAIN-CONTAINING PROTEIN"/>
    <property type="match status" value="1"/>
</dbReference>
<keyword evidence="3" id="KW-1185">Reference proteome</keyword>
<dbReference type="Proteomes" id="UP000679779">
    <property type="component" value="Unassembled WGS sequence"/>
</dbReference>
<dbReference type="Pfam" id="PF07876">
    <property type="entry name" value="Dabb"/>
    <property type="match status" value="1"/>
</dbReference>
<dbReference type="InterPro" id="IPR011008">
    <property type="entry name" value="Dimeric_a/b-barrel"/>
</dbReference>
<dbReference type="Gene3D" id="3.30.70.100">
    <property type="match status" value="1"/>
</dbReference>
<dbReference type="RefSeq" id="WP_160040246.1">
    <property type="nucleotide sequence ID" value="NZ_BORQ01000001.1"/>
</dbReference>
<evidence type="ECO:0000313" key="3">
    <source>
        <dbReference type="Proteomes" id="UP000679779"/>
    </source>
</evidence>
<dbReference type="PROSITE" id="PS51502">
    <property type="entry name" value="S_R_A_B_BARREL"/>
    <property type="match status" value="1"/>
</dbReference>
<organism evidence="2 3">
    <name type="scientific">Paenibacillus albilobatus</name>
    <dbReference type="NCBI Taxonomy" id="2716884"/>
    <lineage>
        <taxon>Bacteria</taxon>
        <taxon>Bacillati</taxon>
        <taxon>Bacillota</taxon>
        <taxon>Bacilli</taxon>
        <taxon>Bacillales</taxon>
        <taxon>Paenibacillaceae</taxon>
        <taxon>Paenibacillus</taxon>
    </lineage>
</organism>
<accession>A0A919XF71</accession>
<protein>
    <submittedName>
        <fullName evidence="2">Stress responsive protein</fullName>
    </submittedName>
</protein>
<dbReference type="InterPro" id="IPR013097">
    <property type="entry name" value="Dabb"/>
</dbReference>
<dbReference type="EMBL" id="BORQ01000001">
    <property type="protein sequence ID" value="GIO30293.1"/>
    <property type="molecule type" value="Genomic_DNA"/>
</dbReference>
<proteinExistence type="predicted"/>
<dbReference type="SUPFAM" id="SSF54909">
    <property type="entry name" value="Dimeric alpha+beta barrel"/>
    <property type="match status" value="1"/>
</dbReference>
<reference evidence="2" key="1">
    <citation type="submission" date="2021-03" db="EMBL/GenBank/DDBJ databases">
        <title>Antimicrobial resistance genes in bacteria isolated from Japanese honey, and their potential for conferring macrolide and lincosamide resistance in the American foulbrood pathogen Paenibacillus larvae.</title>
        <authorList>
            <person name="Okamoto M."/>
            <person name="Kumagai M."/>
            <person name="Kanamori H."/>
            <person name="Takamatsu D."/>
        </authorList>
    </citation>
    <scope>NUCLEOTIDE SEQUENCE</scope>
    <source>
        <strain evidence="2">J2TS6</strain>
    </source>
</reference>
<gene>
    <name evidence="2" type="ORF">J2TS6_14340</name>
</gene>
<name>A0A919XF71_9BACL</name>